<comment type="function">
    <text evidence="6">Toxic component of a toxin-antitoxin (TA) system. An RNase.</text>
</comment>
<dbReference type="PANTHER" id="PTHR35901:SF1">
    <property type="entry name" value="EXONUCLEASE VAPC9"/>
    <property type="match status" value="1"/>
</dbReference>
<dbReference type="InterPro" id="IPR051619">
    <property type="entry name" value="TypeII_TA_RNase_PINc/VapC"/>
</dbReference>
<keyword evidence="3 6" id="KW-0479">Metal-binding</keyword>
<dbReference type="CDD" id="cd09873">
    <property type="entry name" value="PIN_Pae0151-like"/>
    <property type="match status" value="1"/>
</dbReference>
<evidence type="ECO:0000256" key="6">
    <source>
        <dbReference type="HAMAP-Rule" id="MF_00265"/>
    </source>
</evidence>
<dbReference type="EC" id="3.1.-.-" evidence="6"/>
<keyword evidence="6" id="KW-0800">Toxin</keyword>
<dbReference type="GO" id="GO:0090729">
    <property type="term" value="F:toxin activity"/>
    <property type="evidence" value="ECO:0007669"/>
    <property type="project" value="UniProtKB-KW"/>
</dbReference>
<reference evidence="9" key="1">
    <citation type="submission" date="2016-10" db="EMBL/GenBank/DDBJ databases">
        <authorList>
            <person name="Varghese N."/>
            <person name="Submissions S."/>
        </authorList>
    </citation>
    <scope>NUCLEOTIDE SEQUENCE [LARGE SCALE GENOMIC DNA]</scope>
    <source>
        <strain evidence="9">DSM 22951</strain>
    </source>
</reference>
<evidence type="ECO:0000256" key="3">
    <source>
        <dbReference type="ARBA" id="ARBA00022723"/>
    </source>
</evidence>
<gene>
    <name evidence="6" type="primary">vapC</name>
    <name evidence="8" type="ORF">SAMN04489750_0977</name>
</gene>
<dbReference type="InterPro" id="IPR002716">
    <property type="entry name" value="PIN_dom"/>
</dbReference>
<dbReference type="Proteomes" id="UP000250028">
    <property type="component" value="Unassembled WGS sequence"/>
</dbReference>
<accession>A0A2Y8ZMP8</accession>
<dbReference type="GO" id="GO:0000287">
    <property type="term" value="F:magnesium ion binding"/>
    <property type="evidence" value="ECO:0007669"/>
    <property type="project" value="UniProtKB-UniRule"/>
</dbReference>
<dbReference type="PANTHER" id="PTHR35901">
    <property type="entry name" value="RIBONUCLEASE VAPC3"/>
    <property type="match status" value="1"/>
</dbReference>
<evidence type="ECO:0000313" key="9">
    <source>
        <dbReference type="Proteomes" id="UP000250028"/>
    </source>
</evidence>
<feature type="binding site" evidence="6">
    <location>
        <position position="95"/>
    </location>
    <ligand>
        <name>Mg(2+)</name>
        <dbReference type="ChEBI" id="CHEBI:18420"/>
    </ligand>
</feature>
<comment type="similarity">
    <text evidence="6">Belongs to the PINc/VapC protein family.</text>
</comment>
<dbReference type="Gene3D" id="3.40.50.1010">
    <property type="entry name" value="5'-nuclease"/>
    <property type="match status" value="1"/>
</dbReference>
<evidence type="ECO:0000256" key="1">
    <source>
        <dbReference type="ARBA" id="ARBA00022649"/>
    </source>
</evidence>
<evidence type="ECO:0000259" key="7">
    <source>
        <dbReference type="Pfam" id="PF01850"/>
    </source>
</evidence>
<keyword evidence="9" id="KW-1185">Reference proteome</keyword>
<comment type="cofactor">
    <cofactor evidence="6">
        <name>Mg(2+)</name>
        <dbReference type="ChEBI" id="CHEBI:18420"/>
    </cofactor>
</comment>
<dbReference type="GO" id="GO:0004540">
    <property type="term" value="F:RNA nuclease activity"/>
    <property type="evidence" value="ECO:0007669"/>
    <property type="project" value="InterPro"/>
</dbReference>
<dbReference type="OrthoDB" id="4377304at2"/>
<dbReference type="EMBL" id="UESZ01000001">
    <property type="protein sequence ID" value="SSA33691.1"/>
    <property type="molecule type" value="Genomic_DNA"/>
</dbReference>
<dbReference type="RefSeq" id="WP_109684356.1">
    <property type="nucleotide sequence ID" value="NZ_QGDN01000001.1"/>
</dbReference>
<dbReference type="AlphaFoldDB" id="A0A2Y8ZMP8"/>
<evidence type="ECO:0000313" key="8">
    <source>
        <dbReference type="EMBL" id="SSA33691.1"/>
    </source>
</evidence>
<dbReference type="HAMAP" id="MF_00265">
    <property type="entry name" value="VapC_Nob1"/>
    <property type="match status" value="1"/>
</dbReference>
<sequence>MTLVVDASAVSEILLGTAAGQRAAAALDGHELLAPQHLTAEFASVVRGWSLSRQISDESALRAFREFIALDIEQVSMDQMLPAVYALRHNVSAYDAMYVVLARAAQCRLLTLDARLAAAAADCALLP</sequence>
<dbReference type="InterPro" id="IPR022907">
    <property type="entry name" value="VapC_family"/>
</dbReference>
<feature type="binding site" evidence="6">
    <location>
        <position position="6"/>
    </location>
    <ligand>
        <name>Mg(2+)</name>
        <dbReference type="ChEBI" id="CHEBI:18420"/>
    </ligand>
</feature>
<dbReference type="SUPFAM" id="SSF88723">
    <property type="entry name" value="PIN domain-like"/>
    <property type="match status" value="1"/>
</dbReference>
<keyword evidence="5 6" id="KW-0460">Magnesium</keyword>
<dbReference type="GO" id="GO:0016787">
    <property type="term" value="F:hydrolase activity"/>
    <property type="evidence" value="ECO:0007669"/>
    <property type="project" value="UniProtKB-KW"/>
</dbReference>
<evidence type="ECO:0000256" key="5">
    <source>
        <dbReference type="ARBA" id="ARBA00022842"/>
    </source>
</evidence>
<organism evidence="8 9">
    <name type="scientific">Branchiibius hedensis</name>
    <dbReference type="NCBI Taxonomy" id="672460"/>
    <lineage>
        <taxon>Bacteria</taxon>
        <taxon>Bacillati</taxon>
        <taxon>Actinomycetota</taxon>
        <taxon>Actinomycetes</taxon>
        <taxon>Micrococcales</taxon>
        <taxon>Dermacoccaceae</taxon>
        <taxon>Branchiibius</taxon>
    </lineage>
</organism>
<keyword evidence="2 6" id="KW-0540">Nuclease</keyword>
<evidence type="ECO:0000256" key="4">
    <source>
        <dbReference type="ARBA" id="ARBA00022801"/>
    </source>
</evidence>
<keyword evidence="1 6" id="KW-1277">Toxin-antitoxin system</keyword>
<protein>
    <recommendedName>
        <fullName evidence="6">Ribonuclease VapC</fullName>
        <shortName evidence="6">RNase VapC</shortName>
        <ecNumber evidence="6">3.1.-.-</ecNumber>
    </recommendedName>
    <alternativeName>
        <fullName evidence="6">Toxin VapC</fullName>
    </alternativeName>
</protein>
<dbReference type="InterPro" id="IPR044153">
    <property type="entry name" value="PIN_Pae0151-like"/>
</dbReference>
<keyword evidence="4 6" id="KW-0378">Hydrolase</keyword>
<name>A0A2Y8ZMP8_9MICO</name>
<dbReference type="InterPro" id="IPR029060">
    <property type="entry name" value="PIN-like_dom_sf"/>
</dbReference>
<feature type="domain" description="PIN" evidence="7">
    <location>
        <begin position="4"/>
        <end position="120"/>
    </location>
</feature>
<dbReference type="Pfam" id="PF01850">
    <property type="entry name" value="PIN"/>
    <property type="match status" value="1"/>
</dbReference>
<evidence type="ECO:0000256" key="2">
    <source>
        <dbReference type="ARBA" id="ARBA00022722"/>
    </source>
</evidence>
<proteinExistence type="inferred from homology"/>